<dbReference type="AlphaFoldDB" id="A0AAN7ZLT8"/>
<reference evidence="2" key="1">
    <citation type="submission" date="2023-08" db="EMBL/GenBank/DDBJ databases">
        <title>Black Yeasts Isolated from many extreme environments.</title>
        <authorList>
            <person name="Coleine C."/>
            <person name="Stajich J.E."/>
            <person name="Selbmann L."/>
        </authorList>
    </citation>
    <scope>NUCLEOTIDE SEQUENCE</scope>
    <source>
        <strain evidence="2">CCFEE 5810</strain>
    </source>
</reference>
<feature type="region of interest" description="Disordered" evidence="1">
    <location>
        <begin position="1"/>
        <end position="20"/>
    </location>
</feature>
<evidence type="ECO:0000313" key="2">
    <source>
        <dbReference type="EMBL" id="KAK5693974.1"/>
    </source>
</evidence>
<organism evidence="2 3">
    <name type="scientific">Elasticomyces elasticus</name>
    <dbReference type="NCBI Taxonomy" id="574655"/>
    <lineage>
        <taxon>Eukaryota</taxon>
        <taxon>Fungi</taxon>
        <taxon>Dikarya</taxon>
        <taxon>Ascomycota</taxon>
        <taxon>Pezizomycotina</taxon>
        <taxon>Dothideomycetes</taxon>
        <taxon>Dothideomycetidae</taxon>
        <taxon>Mycosphaerellales</taxon>
        <taxon>Teratosphaeriaceae</taxon>
        <taxon>Elasticomyces</taxon>
    </lineage>
</organism>
<dbReference type="InterPro" id="IPR038883">
    <property type="entry name" value="AN11006-like"/>
</dbReference>
<evidence type="ECO:0000313" key="3">
    <source>
        <dbReference type="Proteomes" id="UP001310594"/>
    </source>
</evidence>
<sequence length="269" mass="30296">MQWLKEVTTRTKSSSLMDRPPSLMGLPPELRVSIMELLFNNAETGLICTKFKKRDLGPMPPLLHVCQLLRREALPILYSTSTIWLKNTNELTALADKMPETVPLWTNVHLKLPERFGRSIRESFIVLGRLSGLQSLSMKIEVRTKKPICSGCDDLPGWSEIQNQLQAELVASERLELLEVVFIVATSGRPVARTIEQRHVLQKLEGVWAITSEKPMKGEPVPFGPARKTDPGTGKWRMEEHTCAEREDTDESVEYDSSSAQESLSSADK</sequence>
<proteinExistence type="predicted"/>
<dbReference type="PANTHER" id="PTHR42085:SF1">
    <property type="entry name" value="F-BOX DOMAIN-CONTAINING PROTEIN"/>
    <property type="match status" value="1"/>
</dbReference>
<gene>
    <name evidence="2" type="ORF">LTR97_009592</name>
</gene>
<protein>
    <recommendedName>
        <fullName evidence="4">F-box domain-containing protein</fullName>
    </recommendedName>
</protein>
<name>A0AAN7ZLT8_9PEZI</name>
<feature type="compositionally biased region" description="Basic and acidic residues" evidence="1">
    <location>
        <begin position="236"/>
        <end position="246"/>
    </location>
</feature>
<feature type="compositionally biased region" description="Low complexity" evidence="1">
    <location>
        <begin position="257"/>
        <end position="269"/>
    </location>
</feature>
<dbReference type="PANTHER" id="PTHR42085">
    <property type="entry name" value="F-BOX DOMAIN-CONTAINING PROTEIN"/>
    <property type="match status" value="1"/>
</dbReference>
<evidence type="ECO:0000256" key="1">
    <source>
        <dbReference type="SAM" id="MobiDB-lite"/>
    </source>
</evidence>
<dbReference type="Proteomes" id="UP001310594">
    <property type="component" value="Unassembled WGS sequence"/>
</dbReference>
<evidence type="ECO:0008006" key="4">
    <source>
        <dbReference type="Google" id="ProtNLM"/>
    </source>
</evidence>
<accession>A0AAN7ZLT8</accession>
<dbReference type="EMBL" id="JAVRQU010000016">
    <property type="protein sequence ID" value="KAK5693974.1"/>
    <property type="molecule type" value="Genomic_DNA"/>
</dbReference>
<feature type="region of interest" description="Disordered" evidence="1">
    <location>
        <begin position="216"/>
        <end position="269"/>
    </location>
</feature>
<comment type="caution">
    <text evidence="2">The sequence shown here is derived from an EMBL/GenBank/DDBJ whole genome shotgun (WGS) entry which is preliminary data.</text>
</comment>